<dbReference type="PANTHER" id="PTHR46401">
    <property type="entry name" value="GLYCOSYLTRANSFERASE WBBK-RELATED"/>
    <property type="match status" value="1"/>
</dbReference>
<dbReference type="Proteomes" id="UP000308530">
    <property type="component" value="Plasmid pPRADMK78_01"/>
</dbReference>
<reference evidence="3 4" key="1">
    <citation type="submission" date="2020-06" db="EMBL/GenBank/DDBJ databases">
        <title>Genome sequence of Rhizobium sp strain ADMK78.</title>
        <authorList>
            <person name="Rahi P."/>
        </authorList>
    </citation>
    <scope>NUCLEOTIDE SEQUENCE [LARGE SCALE GENOMIC DNA]</scope>
    <source>
        <strain evidence="3 4">ADMK78</strain>
        <plasmid evidence="3 4">pPRADMK78_01</plasmid>
    </source>
</reference>
<dbReference type="Pfam" id="PF00534">
    <property type="entry name" value="Glycos_transf_1"/>
    <property type="match status" value="2"/>
</dbReference>
<proteinExistence type="predicted"/>
<protein>
    <submittedName>
        <fullName evidence="3">Glycosyltransferase</fullName>
    </submittedName>
</protein>
<organism evidence="3 4">
    <name type="scientific">Peteryoungia desertarenae</name>
    <dbReference type="NCBI Taxonomy" id="1813451"/>
    <lineage>
        <taxon>Bacteria</taxon>
        <taxon>Pseudomonadati</taxon>
        <taxon>Pseudomonadota</taxon>
        <taxon>Alphaproteobacteria</taxon>
        <taxon>Hyphomicrobiales</taxon>
        <taxon>Rhizobiaceae</taxon>
        <taxon>Peteryoungia</taxon>
    </lineage>
</organism>
<dbReference type="SUPFAM" id="SSF53756">
    <property type="entry name" value="UDP-Glycosyltransferase/glycogen phosphorylase"/>
    <property type="match status" value="2"/>
</dbReference>
<keyword evidence="1" id="KW-0808">Transferase</keyword>
<evidence type="ECO:0000313" key="3">
    <source>
        <dbReference type="EMBL" id="QLF71702.1"/>
    </source>
</evidence>
<evidence type="ECO:0000313" key="4">
    <source>
        <dbReference type="Proteomes" id="UP000308530"/>
    </source>
</evidence>
<evidence type="ECO:0000259" key="2">
    <source>
        <dbReference type="Pfam" id="PF00534"/>
    </source>
</evidence>
<evidence type="ECO:0000256" key="1">
    <source>
        <dbReference type="ARBA" id="ARBA00022679"/>
    </source>
</evidence>
<dbReference type="RefSeq" id="WP_138289695.1">
    <property type="nucleotide sequence ID" value="NZ_CP058351.1"/>
</dbReference>
<dbReference type="PANTHER" id="PTHR46401:SF2">
    <property type="entry name" value="GLYCOSYLTRANSFERASE WBBK-RELATED"/>
    <property type="match status" value="1"/>
</dbReference>
<dbReference type="InterPro" id="IPR001296">
    <property type="entry name" value="Glyco_trans_1"/>
</dbReference>
<dbReference type="EMBL" id="CP058351">
    <property type="protein sequence ID" value="QLF71702.1"/>
    <property type="molecule type" value="Genomic_DNA"/>
</dbReference>
<dbReference type="CDD" id="cd03809">
    <property type="entry name" value="GT4_MtfB-like"/>
    <property type="match status" value="1"/>
</dbReference>
<sequence length="972" mass="109002">MPDQLRLWLDGQCLQTSSRMRGIGRYVGGFIRGLVEQSSGVDLHVSLNAAMPQQAVAARDFLSRWLKPENIHVWHGVVEQGEAIEGLTAKRRLSEIAIAYHVSCLRPDIAISASPFEGAYDQSVPFLPSDFGEIPTASIFYDAIPYRFRDRYLADKQSRKYYQRRLQAFSAFDVNLCISDFARQELADLVNGDCSVNIGAGVSDQFKDVHFLQQKAPREENTLLYVGGFDWRKNVPAVIRAISLLDNPLRDEVKFLIIGDIDAPTEAELKRNWIDVQLPPQNIRLIGHVPDERLFEYYRSVSAVIQPSLMEGFGLTALEAILCGTPVIAANTGALPEVIIDRAHLFDPIDHLDIARHVDGVLRRRGESTLSQKAQEHARKFSWDRTASIAIGALRDVCRLRIASSLEKRREQLAQDAVHAASTLRLRQELVVGCLARAEPRKADASRLIIDATSTVITDGGSGIQRVVKKICSTMSSMPTSLVLVGFSNDSDEWFEVKDRCLSMGVEETKRTGKRIFFTERDHILMLDSSWTFHAQHARSLMNARIRGAQITTCLYDTVPLRASGFCHAGMPPVFSKWLQTALTYSTGFVCISQAVADELLDILKQIRFPRPVNIGFWPLGADFGEKQETRDFSQPINALTQFLMVGTVEPRKGYRVALDAFDELWAKNSNVSLTIVGKVGWGAEHIIKRVQSHPQYEKKLFWRSSASDLELSMEYAAADCLIASSFAEGFGLPIVEAGYFGKPIIASDIPVFREVSAKSVHSDFFEVGNSQALADCINRFSSRPHQGDMKAVQRWENWTESAENLREVISNGKWYHRYAPKDAASFVNPDNIGEFEVTKALEVDHSRHHLRLIDGPMNADINDAQKLIVQITNKSDAIWSSKGTKAKMYGVFVGCRLFDRHGYLISEGCRTEIPLIIAPGDVVYLPVEVPNSWFKYQDAFVHVEMYQEGVCWWGNPLALPVQEIKGELECV</sequence>
<accession>A0ABX6QU17</accession>
<feature type="domain" description="Glycosyl transferase family 1" evidence="2">
    <location>
        <begin position="213"/>
        <end position="380"/>
    </location>
</feature>
<dbReference type="Gene3D" id="3.40.50.2000">
    <property type="entry name" value="Glycogen Phosphorylase B"/>
    <property type="match status" value="2"/>
</dbReference>
<keyword evidence="4" id="KW-1185">Reference proteome</keyword>
<gene>
    <name evidence="3" type="ORF">FE840_018885</name>
</gene>
<geneLocation type="plasmid" evidence="3 4">
    <name>pPRADMK78_01</name>
</geneLocation>
<name>A0ABX6QU17_9HYPH</name>
<keyword evidence="3" id="KW-0614">Plasmid</keyword>
<feature type="domain" description="Glycosyl transferase family 1" evidence="2">
    <location>
        <begin position="638"/>
        <end position="785"/>
    </location>
</feature>